<dbReference type="Proteomes" id="UP000002595">
    <property type="component" value="Chromosome"/>
</dbReference>
<evidence type="ECO:0000313" key="7">
    <source>
        <dbReference type="EMBL" id="ABL88847.1"/>
    </source>
</evidence>
<keyword evidence="3 5" id="KW-1133">Transmembrane helix</keyword>
<dbReference type="InterPro" id="IPR001193">
    <property type="entry name" value="MBTPS2"/>
</dbReference>
<dbReference type="Pfam" id="PF02163">
    <property type="entry name" value="Peptidase_M50"/>
    <property type="match status" value="1"/>
</dbReference>
<dbReference type="PANTHER" id="PTHR13325:SF3">
    <property type="entry name" value="MEMBRANE-BOUND TRANSCRIPTION FACTOR SITE-2 PROTEASE"/>
    <property type="match status" value="1"/>
</dbReference>
<protein>
    <submittedName>
        <fullName evidence="7">Peptidase M50</fullName>
    </submittedName>
</protein>
<reference evidence="7" key="1">
    <citation type="submission" date="2006-12" db="EMBL/GenBank/DDBJ databases">
        <title>Complete sequence of Pyrobaculum islandicum DSM 4184.</title>
        <authorList>
            <person name="Copeland A."/>
            <person name="Lucas S."/>
            <person name="Lapidus A."/>
            <person name="Barry K."/>
            <person name="Detter J.C."/>
            <person name="Glavina del Rio T."/>
            <person name="Dalin E."/>
            <person name="Tice H."/>
            <person name="Pitluck S."/>
            <person name="Meincke L."/>
            <person name="Brettin T."/>
            <person name="Bruce D."/>
            <person name="Han C."/>
            <person name="Tapia R."/>
            <person name="Gilna P."/>
            <person name="Schmutz J."/>
            <person name="Larimer F."/>
            <person name="Land M."/>
            <person name="Hauser L."/>
            <person name="Kyrpides N."/>
            <person name="Mikhailova N."/>
            <person name="Cozen A.E."/>
            <person name="Fitz-Gibbon S.T."/>
            <person name="House C.H."/>
            <person name="Saltikov C."/>
            <person name="Lowe T."/>
            <person name="Richardson P."/>
        </authorList>
    </citation>
    <scope>NUCLEOTIDE SEQUENCE [LARGE SCALE GENOMIC DNA]</scope>
    <source>
        <strain evidence="7">DSM 4184</strain>
    </source>
</reference>
<sequence>MSQLLIRVDPLIVLLASWFFVVGVVYLLNKQAVKYFIAIYWKSEGLVRYIRLFAEKLSFIPLRAYLIATLLLFLMPVFFILPIVRPDGQIQILQGFIYMLIGGTLSAVQTLIKGGQISEAATHAAGVTPIVPGVTLPWDQLPYLAVAIVVAVLSHELMHGYAALRYGIPLKSVGVFSLVYIFSGAFVEPDEESFKKAGTDAKVAVLASGVAANVVLAIAAMLLGLVGASAGLQGAVFGVQALGIQPGDRVLEMHGCGFNERVYTPDDFLIKVNTLAGMGPLLGVNKTIKCKPGDKVVLVVGRWFDKYEVVVDYSNFTTTPKIIWLYTDGSLYKGGIRAGDVIKRIEGCGVVEEIRWSGQLITSLQEIKFRCKPGDVIRVVVERNTTQIAFNITLVEREGVIFFGLGLGSLPLWGYDEGPIRRDQLYNTDFARLVFWLVVVNYGLAVLNALPIYPLDGGQLVAAVVQRKLGEKNGKALVNIVTWALAAMLIFNATLGLLGEQYRILQSIK</sequence>
<dbReference type="SUPFAM" id="SSF50156">
    <property type="entry name" value="PDZ domain-like"/>
    <property type="match status" value="1"/>
</dbReference>
<feature type="transmembrane region" description="Helical" evidence="5">
    <location>
        <begin position="476"/>
        <end position="499"/>
    </location>
</feature>
<dbReference type="InterPro" id="IPR008915">
    <property type="entry name" value="Peptidase_M50"/>
</dbReference>
<evidence type="ECO:0000313" key="8">
    <source>
        <dbReference type="Proteomes" id="UP000002595"/>
    </source>
</evidence>
<evidence type="ECO:0000256" key="2">
    <source>
        <dbReference type="ARBA" id="ARBA00022692"/>
    </source>
</evidence>
<accession>A1RV65</accession>
<dbReference type="GO" id="GO:0005737">
    <property type="term" value="C:cytoplasm"/>
    <property type="evidence" value="ECO:0007669"/>
    <property type="project" value="TreeGrafter"/>
</dbReference>
<dbReference type="STRING" id="384616.Pisl_1696"/>
<feature type="transmembrane region" description="Helical" evidence="5">
    <location>
        <begin position="62"/>
        <end position="84"/>
    </location>
</feature>
<evidence type="ECO:0000259" key="6">
    <source>
        <dbReference type="Pfam" id="PF02163"/>
    </source>
</evidence>
<dbReference type="GO" id="GO:0016020">
    <property type="term" value="C:membrane"/>
    <property type="evidence" value="ECO:0007669"/>
    <property type="project" value="InterPro"/>
</dbReference>
<proteinExistence type="predicted"/>
<feature type="transmembrane region" description="Helical" evidence="5">
    <location>
        <begin position="96"/>
        <end position="112"/>
    </location>
</feature>
<dbReference type="AlphaFoldDB" id="A1RV65"/>
<keyword evidence="2 5" id="KW-0812">Transmembrane</keyword>
<keyword evidence="8" id="KW-1185">Reference proteome</keyword>
<dbReference type="eggNOG" id="arCOG04064">
    <property type="taxonomic scope" value="Archaea"/>
</dbReference>
<dbReference type="GO" id="GO:0031293">
    <property type="term" value="P:membrane protein intracellular domain proteolysis"/>
    <property type="evidence" value="ECO:0007669"/>
    <property type="project" value="TreeGrafter"/>
</dbReference>
<dbReference type="KEGG" id="pis:Pisl_1696"/>
<keyword evidence="4 5" id="KW-0472">Membrane</keyword>
<dbReference type="Gene3D" id="2.30.42.10">
    <property type="match status" value="1"/>
</dbReference>
<feature type="transmembrane region" description="Helical" evidence="5">
    <location>
        <begin position="430"/>
        <end position="450"/>
    </location>
</feature>
<name>A1RV65_PYRIL</name>
<feature type="transmembrane region" description="Helical" evidence="5">
    <location>
        <begin position="170"/>
        <end position="187"/>
    </location>
</feature>
<organism evidence="7 8">
    <name type="scientific">Pyrobaculum islandicum (strain DSM 4184 / JCM 9189 / GEO3)</name>
    <dbReference type="NCBI Taxonomy" id="384616"/>
    <lineage>
        <taxon>Archaea</taxon>
        <taxon>Thermoproteota</taxon>
        <taxon>Thermoprotei</taxon>
        <taxon>Thermoproteales</taxon>
        <taxon>Thermoproteaceae</taxon>
        <taxon>Pyrobaculum</taxon>
    </lineage>
</organism>
<dbReference type="InterPro" id="IPR036034">
    <property type="entry name" value="PDZ_sf"/>
</dbReference>
<gene>
    <name evidence="7" type="ordered locus">Pisl_1696</name>
</gene>
<evidence type="ECO:0000256" key="4">
    <source>
        <dbReference type="ARBA" id="ARBA00023136"/>
    </source>
</evidence>
<dbReference type="GO" id="GO:0012505">
    <property type="term" value="C:endomembrane system"/>
    <property type="evidence" value="ECO:0007669"/>
    <property type="project" value="UniProtKB-SubCell"/>
</dbReference>
<dbReference type="PANTHER" id="PTHR13325">
    <property type="entry name" value="PROTEASE M50 MEMBRANE-BOUND TRANSCRIPTION FACTOR SITE 2 PROTEASE"/>
    <property type="match status" value="1"/>
</dbReference>
<comment type="subcellular location">
    <subcellularLocation>
        <location evidence="1">Endomembrane system</location>
        <topology evidence="1">Multi-pass membrane protein</topology>
    </subcellularLocation>
</comment>
<feature type="transmembrane region" description="Helical" evidence="5">
    <location>
        <begin position="12"/>
        <end position="28"/>
    </location>
</feature>
<evidence type="ECO:0000256" key="3">
    <source>
        <dbReference type="ARBA" id="ARBA00022989"/>
    </source>
</evidence>
<evidence type="ECO:0000256" key="1">
    <source>
        <dbReference type="ARBA" id="ARBA00004127"/>
    </source>
</evidence>
<feature type="transmembrane region" description="Helical" evidence="5">
    <location>
        <begin position="203"/>
        <end position="226"/>
    </location>
</feature>
<feature type="domain" description="Peptidase M50" evidence="6">
    <location>
        <begin position="143"/>
        <end position="488"/>
    </location>
</feature>
<dbReference type="HOGENOM" id="CLU_666698_0_0_2"/>
<dbReference type="GO" id="GO:0004222">
    <property type="term" value="F:metalloendopeptidase activity"/>
    <property type="evidence" value="ECO:0007669"/>
    <property type="project" value="InterPro"/>
</dbReference>
<dbReference type="CDD" id="cd05709">
    <property type="entry name" value="S2P-M50"/>
    <property type="match status" value="1"/>
</dbReference>
<dbReference type="PRINTS" id="PR01000">
    <property type="entry name" value="SREBPS2PTASE"/>
</dbReference>
<evidence type="ECO:0000256" key="5">
    <source>
        <dbReference type="SAM" id="Phobius"/>
    </source>
</evidence>
<dbReference type="EMBL" id="CP000504">
    <property type="protein sequence ID" value="ABL88847.1"/>
    <property type="molecule type" value="Genomic_DNA"/>
</dbReference>